<dbReference type="InterPro" id="IPR036388">
    <property type="entry name" value="WH-like_DNA-bd_sf"/>
</dbReference>
<dbReference type="Proteomes" id="UP000219338">
    <property type="component" value="Unassembled WGS sequence"/>
</dbReference>
<feature type="domain" description="Fork-head" evidence="4">
    <location>
        <begin position="172"/>
        <end position="249"/>
    </location>
</feature>
<dbReference type="GO" id="GO:0005634">
    <property type="term" value="C:nucleus"/>
    <property type="evidence" value="ECO:0007669"/>
    <property type="project" value="UniProtKB-SubCell"/>
</dbReference>
<evidence type="ECO:0000259" key="4">
    <source>
        <dbReference type="PROSITE" id="PS50039"/>
    </source>
</evidence>
<feature type="compositionally biased region" description="Polar residues" evidence="3">
    <location>
        <begin position="264"/>
        <end position="277"/>
    </location>
</feature>
<dbReference type="GO" id="GO:0003700">
    <property type="term" value="F:DNA-binding transcription factor activity"/>
    <property type="evidence" value="ECO:0007669"/>
    <property type="project" value="InterPro"/>
</dbReference>
<keyword evidence="1 2" id="KW-0238">DNA-binding</keyword>
<protein>
    <recommendedName>
        <fullName evidence="4">Fork-head domain-containing protein</fullName>
    </recommendedName>
</protein>
<keyword evidence="6" id="KW-1185">Reference proteome</keyword>
<evidence type="ECO:0000256" key="1">
    <source>
        <dbReference type="ARBA" id="ARBA00023125"/>
    </source>
</evidence>
<comment type="subcellular location">
    <subcellularLocation>
        <location evidence="2">Nucleus</location>
    </subcellularLocation>
</comment>
<proteinExistence type="predicted"/>
<dbReference type="OrthoDB" id="5954824at2759"/>
<evidence type="ECO:0000256" key="2">
    <source>
        <dbReference type="PROSITE-ProRule" id="PRU00089"/>
    </source>
</evidence>
<organism evidence="5 6">
    <name type="scientific">Armillaria ostoyae</name>
    <name type="common">Armillaria root rot fungus</name>
    <dbReference type="NCBI Taxonomy" id="47428"/>
    <lineage>
        <taxon>Eukaryota</taxon>
        <taxon>Fungi</taxon>
        <taxon>Dikarya</taxon>
        <taxon>Basidiomycota</taxon>
        <taxon>Agaricomycotina</taxon>
        <taxon>Agaricomycetes</taxon>
        <taxon>Agaricomycetidae</taxon>
        <taxon>Agaricales</taxon>
        <taxon>Marasmiineae</taxon>
        <taxon>Physalacriaceae</taxon>
        <taxon>Armillaria</taxon>
    </lineage>
</organism>
<feature type="DNA-binding region" description="Fork-head" evidence="2">
    <location>
        <begin position="172"/>
        <end position="249"/>
    </location>
</feature>
<name>A0A284RSK1_ARMOS</name>
<dbReference type="OMA" id="MARYEYF"/>
<dbReference type="InterPro" id="IPR001766">
    <property type="entry name" value="Fork_head_dom"/>
</dbReference>
<accession>A0A284RSK1</accession>
<dbReference type="SUPFAM" id="SSF46785">
    <property type="entry name" value="Winged helix' DNA-binding domain"/>
    <property type="match status" value="1"/>
</dbReference>
<dbReference type="Gene3D" id="1.10.10.10">
    <property type="entry name" value="Winged helix-like DNA-binding domain superfamily/Winged helix DNA-binding domain"/>
    <property type="match status" value="1"/>
</dbReference>
<feature type="compositionally biased region" description="Basic residues" evidence="3">
    <location>
        <begin position="254"/>
        <end position="263"/>
    </location>
</feature>
<evidence type="ECO:0000313" key="5">
    <source>
        <dbReference type="EMBL" id="SJL11742.1"/>
    </source>
</evidence>
<keyword evidence="2" id="KW-0539">Nucleus</keyword>
<dbReference type="AlphaFoldDB" id="A0A284RSK1"/>
<dbReference type="EMBL" id="FUEG01000015">
    <property type="protein sequence ID" value="SJL11742.1"/>
    <property type="molecule type" value="Genomic_DNA"/>
</dbReference>
<dbReference type="PROSITE" id="PS50039">
    <property type="entry name" value="FORK_HEAD_3"/>
    <property type="match status" value="1"/>
</dbReference>
<reference evidence="6" key="1">
    <citation type="journal article" date="2017" name="Nat. Ecol. Evol.">
        <title>Genome expansion and lineage-specific genetic innovations in the forest pathogenic fungi Armillaria.</title>
        <authorList>
            <person name="Sipos G."/>
            <person name="Prasanna A.N."/>
            <person name="Walter M.C."/>
            <person name="O'Connor E."/>
            <person name="Balint B."/>
            <person name="Krizsan K."/>
            <person name="Kiss B."/>
            <person name="Hess J."/>
            <person name="Varga T."/>
            <person name="Slot J."/>
            <person name="Riley R."/>
            <person name="Boka B."/>
            <person name="Rigling D."/>
            <person name="Barry K."/>
            <person name="Lee J."/>
            <person name="Mihaltcheva S."/>
            <person name="LaButti K."/>
            <person name="Lipzen A."/>
            <person name="Waldron R."/>
            <person name="Moloney N.M."/>
            <person name="Sperisen C."/>
            <person name="Kredics L."/>
            <person name="Vagvoelgyi C."/>
            <person name="Patrignani A."/>
            <person name="Fitzpatrick D."/>
            <person name="Nagy I."/>
            <person name="Doyle S."/>
            <person name="Anderson J.B."/>
            <person name="Grigoriev I.V."/>
            <person name="Gueldener U."/>
            <person name="Muensterkoetter M."/>
            <person name="Nagy L.G."/>
        </authorList>
    </citation>
    <scope>NUCLEOTIDE SEQUENCE [LARGE SCALE GENOMIC DNA]</scope>
    <source>
        <strain evidence="6">C18/9</strain>
    </source>
</reference>
<sequence>MVRLQRLGFFAIKDSTWGHNVHPTVASQHCSSISYSPPLFSSLFLPAFALAHTLLIMYSSQTRCNIPAGQTSDNFIVAHHPYYANPTQSYSNAQNAPHYTSHGRGAYLSAGSPAGTPGSMMAHGLPVFPPPSYPQLYNLPDPAPCIRELLSIPPNAPIHLSSLIDEPIRHGRPGYTIKQLAAVAIYASPDGRATLGEIKYALMARYEYFRTDKALTDTLKSALSVNDLFSQPKPSLNEPAMKGGFWVVDIRNPTGHRPRKRGISSRTGDGTNSDVST</sequence>
<dbReference type="STRING" id="47428.A0A284RSK1"/>
<evidence type="ECO:0000313" key="6">
    <source>
        <dbReference type="Proteomes" id="UP000219338"/>
    </source>
</evidence>
<evidence type="ECO:0000256" key="3">
    <source>
        <dbReference type="SAM" id="MobiDB-lite"/>
    </source>
</evidence>
<dbReference type="GO" id="GO:0043565">
    <property type="term" value="F:sequence-specific DNA binding"/>
    <property type="evidence" value="ECO:0007669"/>
    <property type="project" value="InterPro"/>
</dbReference>
<feature type="region of interest" description="Disordered" evidence="3">
    <location>
        <begin position="251"/>
        <end position="277"/>
    </location>
</feature>
<dbReference type="Pfam" id="PF00250">
    <property type="entry name" value="Forkhead"/>
    <property type="match status" value="1"/>
</dbReference>
<dbReference type="InterPro" id="IPR036390">
    <property type="entry name" value="WH_DNA-bd_sf"/>
</dbReference>
<dbReference type="SMART" id="SM00339">
    <property type="entry name" value="FH"/>
    <property type="match status" value="1"/>
</dbReference>
<gene>
    <name evidence="5" type="ORF">ARMOST_15150</name>
</gene>